<evidence type="ECO:0000256" key="6">
    <source>
        <dbReference type="SAM" id="Phobius"/>
    </source>
</evidence>
<dbReference type="RefSeq" id="WP_164005243.1">
    <property type="nucleotide sequence ID" value="NZ_JAAIKD010000005.1"/>
</dbReference>
<dbReference type="EMBL" id="JAAIKD010000005">
    <property type="protein sequence ID" value="NEV94528.1"/>
    <property type="molecule type" value="Genomic_DNA"/>
</dbReference>
<dbReference type="Gene3D" id="2.60.120.260">
    <property type="entry name" value="Galactose-binding domain-like"/>
    <property type="match status" value="2"/>
</dbReference>
<evidence type="ECO:0000313" key="8">
    <source>
        <dbReference type="Proteomes" id="UP000478505"/>
    </source>
</evidence>
<reference evidence="7 8" key="1">
    <citation type="submission" date="2020-02" db="EMBL/GenBank/DDBJ databases">
        <title>Flavobacteriaceae Psychroflexus bacterium YR1-1, complete genome.</title>
        <authorList>
            <person name="Li Y."/>
            <person name="Wu S."/>
        </authorList>
    </citation>
    <scope>NUCLEOTIDE SEQUENCE [LARGE SCALE GENOMIC DNA]</scope>
    <source>
        <strain evidence="7 8">YR1-1</strain>
    </source>
</reference>
<dbReference type="GO" id="GO:0006011">
    <property type="term" value="P:UDP-alpha-D-glucose metabolic process"/>
    <property type="evidence" value="ECO:0007669"/>
    <property type="project" value="InterPro"/>
</dbReference>
<dbReference type="PANTHER" id="PTHR39083:SF1">
    <property type="entry name" value="CYCLIC DI-GMP-BINDING PROTEIN"/>
    <property type="match status" value="1"/>
</dbReference>
<evidence type="ECO:0000313" key="7">
    <source>
        <dbReference type="EMBL" id="NEV94528.1"/>
    </source>
</evidence>
<proteinExistence type="predicted"/>
<keyword evidence="5 6" id="KW-0472">Membrane</keyword>
<keyword evidence="3 6" id="KW-0812">Transmembrane</keyword>
<dbReference type="AlphaFoldDB" id="A0A6B3R3B2"/>
<keyword evidence="8" id="KW-1185">Reference proteome</keyword>
<sequence length="681" mass="77933">MQLKILPLVCLFLISFMLQGLNAQERFGFDDFEYSEESVTWGSVSKSTYFFPINEKRFIANGSTLYLNLKTSDVLNAKRSFVTIAINNIPVATKSPEPSDSSINFVIPLSANSVNSGFLRVDVISKLRIDEELCEFYGEGAFWLRRLPSSHLDLNLKSPETSEIKGISDFLNEASTILLPEEVSLTTMKYAAYIQYYFKNELNRNLSIKSIPNRSDSIPPGSILLGLLKEINSDEKFDVEIDTPHTESGLVKLYRLGAENKPFSKNKSKILLVTGQGEDEFEKAAQSLLEKDLISSAYTDSYFVKEGKSLGGVSVEVLNEINFRELGVNEEITEGVGRIQKEIELPRAIFPPGLSKLKLNLKFTYRPLEETESAYLNLYMDDVLKHSYSLNSSGSFERMMDFTGVKSKDKNKLKIEYYFIPEGKECIRNPTTFYAQLDLDASEFKAEAFEKEKQLSFDNFTQTFFRNKPVIYWDVPNSPRHTASLSLLLDKLNPELAFKKKHVFPDILPIDSLKTRGNTNSSIIITSQSESLEEFAEGNSFLNIRYNQYEFKKEDYSRFFEVSYTDRIGISQLFEVEGQDFMFIYDPDGNPAILNQIIEKIASPYLDNYGDLILASEDDSYFFSLMNEQKITKKEIESNFQNFWNKYSLIIIFVLLILLIVILIYIFQKSQESKNNIIGNE</sequence>
<dbReference type="Pfam" id="PF03170">
    <property type="entry name" value="BcsB"/>
    <property type="match status" value="1"/>
</dbReference>
<gene>
    <name evidence="7" type="ORF">G3567_10280</name>
</gene>
<comment type="caution">
    <text evidence="7">The sequence shown here is derived from an EMBL/GenBank/DDBJ whole genome shotgun (WGS) entry which is preliminary data.</text>
</comment>
<protein>
    <submittedName>
        <fullName evidence="7">Cellulose biosynthesis cyclic di-GMP-binding regulatory protein BcsB</fullName>
    </submittedName>
</protein>
<dbReference type="InterPro" id="IPR018513">
    <property type="entry name" value="Cell_synthase_bac"/>
</dbReference>
<accession>A0A6B3R3B2</accession>
<keyword evidence="4 6" id="KW-1133">Transmembrane helix</keyword>
<evidence type="ECO:0000256" key="2">
    <source>
        <dbReference type="ARBA" id="ARBA00022475"/>
    </source>
</evidence>
<comment type="subcellular location">
    <subcellularLocation>
        <location evidence="1">Cell membrane</location>
        <topology evidence="1">Single-pass membrane protein</topology>
    </subcellularLocation>
</comment>
<evidence type="ECO:0000256" key="4">
    <source>
        <dbReference type="ARBA" id="ARBA00022989"/>
    </source>
</evidence>
<dbReference type="PANTHER" id="PTHR39083">
    <property type="entry name" value="CYCLIC DI-GMP-BINDING PROTEIN"/>
    <property type="match status" value="1"/>
</dbReference>
<keyword evidence="2" id="KW-1003">Cell membrane</keyword>
<organism evidence="7 8">
    <name type="scientific">Psychroflexus aurantiacus</name>
    <dbReference type="NCBI Taxonomy" id="2709310"/>
    <lineage>
        <taxon>Bacteria</taxon>
        <taxon>Pseudomonadati</taxon>
        <taxon>Bacteroidota</taxon>
        <taxon>Flavobacteriia</taxon>
        <taxon>Flavobacteriales</taxon>
        <taxon>Flavobacteriaceae</taxon>
        <taxon>Psychroflexus</taxon>
    </lineage>
</organism>
<evidence type="ECO:0000256" key="3">
    <source>
        <dbReference type="ARBA" id="ARBA00022692"/>
    </source>
</evidence>
<evidence type="ECO:0000256" key="5">
    <source>
        <dbReference type="ARBA" id="ARBA00023136"/>
    </source>
</evidence>
<evidence type="ECO:0000256" key="1">
    <source>
        <dbReference type="ARBA" id="ARBA00004162"/>
    </source>
</evidence>
<dbReference type="Proteomes" id="UP000478505">
    <property type="component" value="Unassembled WGS sequence"/>
</dbReference>
<name>A0A6B3R3B2_9FLAO</name>
<feature type="transmembrane region" description="Helical" evidence="6">
    <location>
        <begin position="647"/>
        <end position="667"/>
    </location>
</feature>
<dbReference type="GO" id="GO:0005886">
    <property type="term" value="C:plasma membrane"/>
    <property type="evidence" value="ECO:0007669"/>
    <property type="project" value="UniProtKB-SubCell"/>
</dbReference>